<keyword evidence="6" id="KW-0436">Ligase</keyword>
<dbReference type="SUPFAM" id="SSF55681">
    <property type="entry name" value="Class II aaRS and biotin synthetases"/>
    <property type="match status" value="1"/>
</dbReference>
<dbReference type="PANTHER" id="PTHR43697">
    <property type="entry name" value="SERYL-TRNA SYNTHETASE"/>
    <property type="match status" value="1"/>
</dbReference>
<gene>
    <name evidence="20" type="ORF">Naga_100021g9</name>
</gene>
<dbReference type="PIRSF" id="PIRSF001529">
    <property type="entry name" value="Ser-tRNA-synth_IIa"/>
    <property type="match status" value="1"/>
</dbReference>
<keyword evidence="21" id="KW-1185">Reference proteome</keyword>
<dbReference type="InterPro" id="IPR002314">
    <property type="entry name" value="aa-tRNA-synt_IIb"/>
</dbReference>
<dbReference type="InterPro" id="IPR033729">
    <property type="entry name" value="SerRS_core"/>
</dbReference>
<feature type="binding site" evidence="16">
    <location>
        <position position="324"/>
    </location>
    <ligand>
        <name>L-serine</name>
        <dbReference type="ChEBI" id="CHEBI:33384"/>
    </ligand>
</feature>
<evidence type="ECO:0000313" key="20">
    <source>
        <dbReference type="EMBL" id="EWM25831.1"/>
    </source>
</evidence>
<dbReference type="EMBL" id="AZIL01000830">
    <property type="protein sequence ID" value="EWM25831.1"/>
    <property type="molecule type" value="Genomic_DNA"/>
</dbReference>
<dbReference type="InterPro" id="IPR045864">
    <property type="entry name" value="aa-tRNA-synth_II/BPL/LPL"/>
</dbReference>
<dbReference type="Pfam" id="PF02403">
    <property type="entry name" value="Seryl_tRNA_N"/>
    <property type="match status" value="1"/>
</dbReference>
<protein>
    <recommendedName>
        <fullName evidence="13">Serine--tRNA ligase</fullName>
        <ecNumber evidence="4">6.1.1.11</ecNumber>
    </recommendedName>
    <alternativeName>
        <fullName evidence="11">Seryl-tRNA synthetase</fullName>
    </alternativeName>
    <alternativeName>
        <fullName evidence="12">Seryl-tRNA(Ser/Sec) synthetase</fullName>
    </alternativeName>
</protein>
<comment type="similarity">
    <text evidence="3">Belongs to the class-II aminoacyl-tRNA synthetase family. Type-1 seryl-tRNA synthetase subfamily.</text>
</comment>
<dbReference type="Gene3D" id="1.10.287.40">
    <property type="entry name" value="Serine-tRNA synthetase, tRNA binding domain"/>
    <property type="match status" value="1"/>
</dbReference>
<dbReference type="InterPro" id="IPR010978">
    <property type="entry name" value="tRNA-bd_arm"/>
</dbReference>
<evidence type="ECO:0000256" key="14">
    <source>
        <dbReference type="ARBA" id="ARBA00047929"/>
    </source>
</evidence>
<sequence length="532" mass="59136">MLLECFTKIRLSLTFVLATIMLLLAIRSLRAFHAKPQTSFGKIKNPLCRVSAPSSSYEQRGRRDVGLHGAVRMASGRPSSGGKTLDVKLVTEEPDLVLAHLEARRASDEQASSVSDIADLYLRRKELVKEQQGALTQRKSLSAEIGKLMREKQDAEAAKLKTQVEYANSVASTAEEQLHQLEREMDSLMLQMPNLLDDRVPDGDDELNNEVVLEWGVERRKVGERYLWHDDIAAKLGGYDPAAAARLSGARFSILSGPLARLERAIVQFFLDQHTAENGYREVSVPYIVSRSTLTGTGQLPKFEEDLFAVNHQVNGEDAFLIPTAEVPITNLHRDEILEATQLPLSYVGLTPCFRAEAGSYGRDTKGLLRQHQFHKVELVKITTPEQSDAEHEALTRDAEECLRLLELPYRKVRLCSGDIGFAAAHCYDLEVWLPAQQTYREIASCSNCRDFQARRMALRYRPAPLGAAKEAGKGKKSTVLCHTINGSGLAVGRTLVAILENYQEEDGSVRLPEVLVPYMGGTTKLEPVAKK</sequence>
<dbReference type="SMR" id="W7TYV7"/>
<feature type="coiled-coil region" evidence="18">
    <location>
        <begin position="138"/>
        <end position="198"/>
    </location>
</feature>
<evidence type="ECO:0000256" key="7">
    <source>
        <dbReference type="ARBA" id="ARBA00022741"/>
    </source>
</evidence>
<comment type="caution">
    <text evidence="20">The sequence shown here is derived from an EMBL/GenBank/DDBJ whole genome shotgun (WGS) entry which is preliminary data.</text>
</comment>
<dbReference type="PANTHER" id="PTHR43697:SF1">
    <property type="entry name" value="SERINE--TRNA LIGASE"/>
    <property type="match status" value="1"/>
</dbReference>
<evidence type="ECO:0000256" key="9">
    <source>
        <dbReference type="ARBA" id="ARBA00022917"/>
    </source>
</evidence>
<dbReference type="EC" id="6.1.1.11" evidence="4"/>
<dbReference type="NCBIfam" id="TIGR00414">
    <property type="entry name" value="serS"/>
    <property type="match status" value="1"/>
</dbReference>
<dbReference type="HAMAP" id="MF_00176">
    <property type="entry name" value="Ser_tRNA_synth_type1"/>
    <property type="match status" value="1"/>
</dbReference>
<feature type="binding site" evidence="16">
    <location>
        <position position="355"/>
    </location>
    <ligand>
        <name>L-serine</name>
        <dbReference type="ChEBI" id="CHEBI:33384"/>
    </ligand>
</feature>
<keyword evidence="8 17" id="KW-0067">ATP-binding</keyword>
<dbReference type="Gene3D" id="3.30.930.10">
    <property type="entry name" value="Bira Bifunctional Protein, Domain 2"/>
    <property type="match status" value="1"/>
</dbReference>
<comment type="pathway">
    <text evidence="2">Aminoacyl-tRNA biosynthesis; selenocysteinyl-tRNA(Sec) biosynthesis; L-seryl-tRNA(Sec) from L-serine and tRNA(Sec): step 1/1.</text>
</comment>
<evidence type="ECO:0000256" key="12">
    <source>
        <dbReference type="ARBA" id="ARBA00033352"/>
    </source>
</evidence>
<dbReference type="PROSITE" id="PS50862">
    <property type="entry name" value="AA_TRNA_LIGASE_II"/>
    <property type="match status" value="1"/>
</dbReference>
<dbReference type="OMA" id="PESHTCN"/>
<comment type="catalytic activity">
    <reaction evidence="14">
        <text>tRNA(Sec) + L-serine + ATP = L-seryl-tRNA(Sec) + AMP + diphosphate + H(+)</text>
        <dbReference type="Rhea" id="RHEA:42580"/>
        <dbReference type="Rhea" id="RHEA-COMP:9742"/>
        <dbReference type="Rhea" id="RHEA-COMP:10128"/>
        <dbReference type="ChEBI" id="CHEBI:15378"/>
        <dbReference type="ChEBI" id="CHEBI:30616"/>
        <dbReference type="ChEBI" id="CHEBI:33019"/>
        <dbReference type="ChEBI" id="CHEBI:33384"/>
        <dbReference type="ChEBI" id="CHEBI:78442"/>
        <dbReference type="ChEBI" id="CHEBI:78533"/>
        <dbReference type="ChEBI" id="CHEBI:456215"/>
        <dbReference type="EC" id="6.1.1.11"/>
    </reaction>
</comment>
<dbReference type="AlphaFoldDB" id="W7TYV7"/>
<keyword evidence="18" id="KW-0175">Coiled coil</keyword>
<feature type="binding site" evidence="17">
    <location>
        <begin position="355"/>
        <end position="357"/>
    </location>
    <ligand>
        <name>ATP</name>
        <dbReference type="ChEBI" id="CHEBI:30616"/>
    </ligand>
</feature>
<keyword evidence="9" id="KW-0648">Protein biosynthesis</keyword>
<evidence type="ECO:0000259" key="19">
    <source>
        <dbReference type="PROSITE" id="PS50862"/>
    </source>
</evidence>
<reference evidence="20 21" key="1">
    <citation type="journal article" date="2014" name="Mol. Plant">
        <title>Chromosome Scale Genome Assembly and Transcriptome Profiling of Nannochloropsis gaditana in Nitrogen Depletion.</title>
        <authorList>
            <person name="Corteggiani Carpinelli E."/>
            <person name="Telatin A."/>
            <person name="Vitulo N."/>
            <person name="Forcato C."/>
            <person name="D'Angelo M."/>
            <person name="Schiavon R."/>
            <person name="Vezzi A."/>
            <person name="Giacometti G.M."/>
            <person name="Morosinotto T."/>
            <person name="Valle G."/>
        </authorList>
    </citation>
    <scope>NUCLEOTIDE SEQUENCE [LARGE SCALE GENOMIC DNA]</scope>
    <source>
        <strain evidence="20 21">B-31</strain>
    </source>
</reference>
<comment type="catalytic activity">
    <reaction evidence="15">
        <text>tRNA(Ser) + L-serine + ATP = L-seryl-tRNA(Ser) + AMP + diphosphate + H(+)</text>
        <dbReference type="Rhea" id="RHEA:12292"/>
        <dbReference type="Rhea" id="RHEA-COMP:9669"/>
        <dbReference type="Rhea" id="RHEA-COMP:9703"/>
        <dbReference type="ChEBI" id="CHEBI:15378"/>
        <dbReference type="ChEBI" id="CHEBI:30616"/>
        <dbReference type="ChEBI" id="CHEBI:33019"/>
        <dbReference type="ChEBI" id="CHEBI:33384"/>
        <dbReference type="ChEBI" id="CHEBI:78442"/>
        <dbReference type="ChEBI" id="CHEBI:78533"/>
        <dbReference type="ChEBI" id="CHEBI:456215"/>
        <dbReference type="EC" id="6.1.1.11"/>
    </reaction>
</comment>
<evidence type="ECO:0000256" key="1">
    <source>
        <dbReference type="ARBA" id="ARBA00004496"/>
    </source>
</evidence>
<feature type="binding site" evidence="16">
    <location>
        <position position="378"/>
    </location>
    <ligand>
        <name>L-serine</name>
        <dbReference type="ChEBI" id="CHEBI:33384"/>
    </ligand>
</feature>
<dbReference type="SUPFAM" id="SSF46589">
    <property type="entry name" value="tRNA-binding arm"/>
    <property type="match status" value="1"/>
</dbReference>
<accession>W7TYV7</accession>
<dbReference type="InterPro" id="IPR006195">
    <property type="entry name" value="aa-tRNA-synth_II"/>
</dbReference>
<evidence type="ECO:0000256" key="11">
    <source>
        <dbReference type="ARBA" id="ARBA00031113"/>
    </source>
</evidence>
<keyword evidence="7" id="KW-0547">Nucleotide-binding</keyword>
<evidence type="ECO:0000256" key="18">
    <source>
        <dbReference type="SAM" id="Coils"/>
    </source>
</evidence>
<dbReference type="OrthoDB" id="10264585at2759"/>
<evidence type="ECO:0000313" key="21">
    <source>
        <dbReference type="Proteomes" id="UP000019335"/>
    </source>
</evidence>
<evidence type="ECO:0000256" key="10">
    <source>
        <dbReference type="ARBA" id="ARBA00023146"/>
    </source>
</evidence>
<feature type="domain" description="Aminoacyl-transfer RNA synthetases class-II family profile" evidence="19">
    <location>
        <begin position="261"/>
        <end position="513"/>
    </location>
</feature>
<feature type="binding site" evidence="17">
    <location>
        <begin position="442"/>
        <end position="445"/>
    </location>
    <ligand>
        <name>ATP</name>
        <dbReference type="ChEBI" id="CHEBI:30616"/>
    </ligand>
</feature>
<evidence type="ECO:0000256" key="2">
    <source>
        <dbReference type="ARBA" id="ARBA00005045"/>
    </source>
</evidence>
<evidence type="ECO:0000256" key="17">
    <source>
        <dbReference type="PIRSR" id="PIRSR001529-2"/>
    </source>
</evidence>
<dbReference type="GO" id="GO:0005524">
    <property type="term" value="F:ATP binding"/>
    <property type="evidence" value="ECO:0007669"/>
    <property type="project" value="UniProtKB-KW"/>
</dbReference>
<dbReference type="InterPro" id="IPR042103">
    <property type="entry name" value="SerRS_1_N_sf"/>
</dbReference>
<evidence type="ECO:0000256" key="3">
    <source>
        <dbReference type="ARBA" id="ARBA00010728"/>
    </source>
</evidence>
<evidence type="ECO:0000256" key="13">
    <source>
        <dbReference type="ARBA" id="ARBA00039158"/>
    </source>
</evidence>
<dbReference type="InterPro" id="IPR015866">
    <property type="entry name" value="Ser-tRNA-synth_1_N"/>
</dbReference>
<evidence type="ECO:0000256" key="16">
    <source>
        <dbReference type="PIRSR" id="PIRSR001529-1"/>
    </source>
</evidence>
<keyword evidence="10 20" id="KW-0030">Aminoacyl-tRNA synthetase</keyword>
<name>W7TYV7_9STRA</name>
<dbReference type="GO" id="GO:0004828">
    <property type="term" value="F:serine-tRNA ligase activity"/>
    <property type="evidence" value="ECO:0007669"/>
    <property type="project" value="UniProtKB-EC"/>
</dbReference>
<comment type="subcellular location">
    <subcellularLocation>
        <location evidence="1">Cytoplasm</location>
    </subcellularLocation>
</comment>
<dbReference type="CDD" id="cd00770">
    <property type="entry name" value="SerRS_core"/>
    <property type="match status" value="1"/>
</dbReference>
<evidence type="ECO:0000256" key="8">
    <source>
        <dbReference type="ARBA" id="ARBA00022840"/>
    </source>
</evidence>
<dbReference type="GO" id="GO:0006434">
    <property type="term" value="P:seryl-tRNA aminoacylation"/>
    <property type="evidence" value="ECO:0007669"/>
    <property type="project" value="InterPro"/>
</dbReference>
<evidence type="ECO:0000256" key="5">
    <source>
        <dbReference type="ARBA" id="ARBA00022490"/>
    </source>
</evidence>
<dbReference type="PRINTS" id="PR00981">
    <property type="entry name" value="TRNASYNTHSER"/>
</dbReference>
<dbReference type="GO" id="GO:0005737">
    <property type="term" value="C:cytoplasm"/>
    <property type="evidence" value="ECO:0007669"/>
    <property type="project" value="UniProtKB-SubCell"/>
</dbReference>
<keyword evidence="5" id="KW-0963">Cytoplasm</keyword>
<dbReference type="InterPro" id="IPR002317">
    <property type="entry name" value="Ser-tRNA-ligase_type_1"/>
</dbReference>
<organism evidence="20 21">
    <name type="scientific">Nannochloropsis gaditana</name>
    <dbReference type="NCBI Taxonomy" id="72520"/>
    <lineage>
        <taxon>Eukaryota</taxon>
        <taxon>Sar</taxon>
        <taxon>Stramenopiles</taxon>
        <taxon>Ochrophyta</taxon>
        <taxon>Eustigmatophyceae</taxon>
        <taxon>Eustigmatales</taxon>
        <taxon>Monodopsidaceae</taxon>
        <taxon>Nannochloropsis</taxon>
    </lineage>
</organism>
<evidence type="ECO:0000256" key="4">
    <source>
        <dbReference type="ARBA" id="ARBA00012840"/>
    </source>
</evidence>
<evidence type="ECO:0000256" key="6">
    <source>
        <dbReference type="ARBA" id="ARBA00022598"/>
    </source>
</evidence>
<proteinExistence type="inferred from homology"/>
<dbReference type="Proteomes" id="UP000019335">
    <property type="component" value="Chromosome 10"/>
</dbReference>
<dbReference type="Pfam" id="PF00587">
    <property type="entry name" value="tRNA-synt_2b"/>
    <property type="match status" value="1"/>
</dbReference>
<evidence type="ECO:0000256" key="15">
    <source>
        <dbReference type="ARBA" id="ARBA00048823"/>
    </source>
</evidence>
<feature type="binding site" evidence="16">
    <location>
        <position position="486"/>
    </location>
    <ligand>
        <name>L-serine</name>
        <dbReference type="ChEBI" id="CHEBI:33384"/>
    </ligand>
</feature>